<protein>
    <recommendedName>
        <fullName evidence="4">Glycosyltransferase</fullName>
        <ecNumber evidence="4">2.4.1.-</ecNumber>
    </recommendedName>
</protein>
<dbReference type="Proteomes" id="UP000886520">
    <property type="component" value="Chromosome 1"/>
</dbReference>
<dbReference type="PANTHER" id="PTHR11926">
    <property type="entry name" value="GLUCOSYL/GLUCURONOSYL TRANSFERASES"/>
    <property type="match status" value="1"/>
</dbReference>
<keyword evidence="3" id="KW-0328">Glycosyltransferase</keyword>
<dbReference type="Gene3D" id="3.40.50.2000">
    <property type="entry name" value="Glycogen Phosphorylase B"/>
    <property type="match status" value="2"/>
</dbReference>
<dbReference type="GO" id="GO:0080044">
    <property type="term" value="F:quercetin 7-O-glucosyltransferase activity"/>
    <property type="evidence" value="ECO:0007669"/>
    <property type="project" value="TreeGrafter"/>
</dbReference>
<dbReference type="EMBL" id="JABFUD020000001">
    <property type="protein sequence ID" value="KAI5084423.1"/>
    <property type="molecule type" value="Genomic_DNA"/>
</dbReference>
<name>A0A9D4VF94_ADICA</name>
<dbReference type="Pfam" id="PF00201">
    <property type="entry name" value="UDPGT"/>
    <property type="match status" value="1"/>
</dbReference>
<dbReference type="PROSITE" id="PS00375">
    <property type="entry name" value="UDPGT"/>
    <property type="match status" value="1"/>
</dbReference>
<keyword evidence="6" id="KW-1185">Reference proteome</keyword>
<comment type="caution">
    <text evidence="5">The sequence shown here is derived from an EMBL/GenBank/DDBJ whole genome shotgun (WGS) entry which is preliminary data.</text>
</comment>
<dbReference type="PANTHER" id="PTHR11926:SF774">
    <property type="entry name" value="UDP-GLYCOSYLTRANSFERASE 85A1-RELATED"/>
    <property type="match status" value="1"/>
</dbReference>
<evidence type="ECO:0000256" key="2">
    <source>
        <dbReference type="ARBA" id="ARBA00022679"/>
    </source>
</evidence>
<sequence length="472" mass="52624">MGALHHSKPHALVVPLPFQGHIQPLLDLSLKLVSAGFMVTFANIHKNHERITHHQVENSASLATTPEEKQGQDIHFISFGEEFVVECESPFYTVIEMFKPEMRGVIARLLARLNKKGPSVSLLVFDFRLVYVLDLSIAAGIPSLSVWTQNAANFLCNAIVTKGFQLPDDDSTLFTCTRGLPPLTRKDVSGMNLASAPPPFPTDEYVWLPFRRVHEPTWTVINTFEELEATTLYTIEETLGFRPLALGPLVNTPSFNSARGVSLPNSQSPLDWLQMHPKHSVLYVAFGTVANVSEAQLEELVLGLQASGQPCMWVFRADLCVQTKTYTLESLSRRLGSQGLLVPWAPQRDVLSHPSVGGFLTHCGWNSSMEGIIAGVPMLTWPILADQFLNQRCIVEQWGIGLRFDTTVNGLITRVEVENKVKALMQGERREEMREKAKSLSNLAQRAHEEGGSSHKHFDCVKETIWSGHLEK</sequence>
<dbReference type="CDD" id="cd03784">
    <property type="entry name" value="GT1_Gtf-like"/>
    <property type="match status" value="1"/>
</dbReference>
<accession>A0A9D4VF94</accession>
<comment type="similarity">
    <text evidence="1 3">Belongs to the UDP-glycosyltransferase family.</text>
</comment>
<dbReference type="OrthoDB" id="5835829at2759"/>
<proteinExistence type="inferred from homology"/>
<dbReference type="InterPro" id="IPR002213">
    <property type="entry name" value="UDP_glucos_trans"/>
</dbReference>
<evidence type="ECO:0000256" key="4">
    <source>
        <dbReference type="RuleBase" id="RU362057"/>
    </source>
</evidence>
<dbReference type="GO" id="GO:0080043">
    <property type="term" value="F:quercetin 3-O-glucosyltransferase activity"/>
    <property type="evidence" value="ECO:0007669"/>
    <property type="project" value="TreeGrafter"/>
</dbReference>
<dbReference type="SUPFAM" id="SSF53756">
    <property type="entry name" value="UDP-Glycosyltransferase/glycogen phosphorylase"/>
    <property type="match status" value="1"/>
</dbReference>
<evidence type="ECO:0000256" key="3">
    <source>
        <dbReference type="RuleBase" id="RU003718"/>
    </source>
</evidence>
<reference evidence="5" key="1">
    <citation type="submission" date="2021-01" db="EMBL/GenBank/DDBJ databases">
        <title>Adiantum capillus-veneris genome.</title>
        <authorList>
            <person name="Fang Y."/>
            <person name="Liao Q."/>
        </authorList>
    </citation>
    <scope>NUCLEOTIDE SEQUENCE</scope>
    <source>
        <strain evidence="5">H3</strain>
        <tissue evidence="5">Leaf</tissue>
    </source>
</reference>
<keyword evidence="2 3" id="KW-0808">Transferase</keyword>
<organism evidence="5 6">
    <name type="scientific">Adiantum capillus-veneris</name>
    <name type="common">Maidenhair fern</name>
    <dbReference type="NCBI Taxonomy" id="13818"/>
    <lineage>
        <taxon>Eukaryota</taxon>
        <taxon>Viridiplantae</taxon>
        <taxon>Streptophyta</taxon>
        <taxon>Embryophyta</taxon>
        <taxon>Tracheophyta</taxon>
        <taxon>Polypodiopsida</taxon>
        <taxon>Polypodiidae</taxon>
        <taxon>Polypodiales</taxon>
        <taxon>Pteridineae</taxon>
        <taxon>Pteridaceae</taxon>
        <taxon>Vittarioideae</taxon>
        <taxon>Adiantum</taxon>
    </lineage>
</organism>
<evidence type="ECO:0000256" key="1">
    <source>
        <dbReference type="ARBA" id="ARBA00009995"/>
    </source>
</evidence>
<evidence type="ECO:0000313" key="5">
    <source>
        <dbReference type="EMBL" id="KAI5084423.1"/>
    </source>
</evidence>
<dbReference type="EC" id="2.4.1.-" evidence="4"/>
<gene>
    <name evidence="5" type="ORF">GOP47_0000592</name>
</gene>
<evidence type="ECO:0000313" key="6">
    <source>
        <dbReference type="Proteomes" id="UP000886520"/>
    </source>
</evidence>
<dbReference type="FunFam" id="3.40.50.2000:FF:000056">
    <property type="entry name" value="Glycosyltransferase"/>
    <property type="match status" value="1"/>
</dbReference>
<dbReference type="InterPro" id="IPR035595">
    <property type="entry name" value="UDP_glycos_trans_CS"/>
</dbReference>
<dbReference type="AlphaFoldDB" id="A0A9D4VF94"/>